<evidence type="ECO:0000313" key="2">
    <source>
        <dbReference type="Proteomes" id="UP000196587"/>
    </source>
</evidence>
<comment type="caution">
    <text evidence="1">The sequence shown here is derived from an EMBL/GenBank/DDBJ whole genome shotgun (WGS) entry which is preliminary data.</text>
</comment>
<proteinExistence type="predicted"/>
<dbReference type="AlphaFoldDB" id="A0A1Y4JLU2"/>
<accession>A0A1Y4JLU2</accession>
<dbReference type="EMBL" id="NFKE01000018">
    <property type="protein sequence ID" value="OUP31759.1"/>
    <property type="molecule type" value="Genomic_DNA"/>
</dbReference>
<name>A0A1Y4JLU2_9BACE</name>
<protein>
    <submittedName>
        <fullName evidence="1">Uncharacterized protein</fullName>
    </submittedName>
</protein>
<feature type="non-terminal residue" evidence="1">
    <location>
        <position position="61"/>
    </location>
</feature>
<dbReference type="Proteomes" id="UP000196587">
    <property type="component" value="Unassembled WGS sequence"/>
</dbReference>
<reference evidence="2" key="1">
    <citation type="submission" date="2017-04" db="EMBL/GenBank/DDBJ databases">
        <title>Function of individual gut microbiota members based on whole genome sequencing of pure cultures obtained from chicken caecum.</title>
        <authorList>
            <person name="Medvecky M."/>
            <person name="Cejkova D."/>
            <person name="Polansky O."/>
            <person name="Karasova D."/>
            <person name="Kubasova T."/>
            <person name="Cizek A."/>
            <person name="Rychlik I."/>
        </authorList>
    </citation>
    <scope>NUCLEOTIDE SEQUENCE [LARGE SCALE GENOMIC DNA]</scope>
    <source>
        <strain evidence="2">An189</strain>
    </source>
</reference>
<organism evidence="1 2">
    <name type="scientific">Bacteroides clarus</name>
    <dbReference type="NCBI Taxonomy" id="626929"/>
    <lineage>
        <taxon>Bacteria</taxon>
        <taxon>Pseudomonadati</taxon>
        <taxon>Bacteroidota</taxon>
        <taxon>Bacteroidia</taxon>
        <taxon>Bacteroidales</taxon>
        <taxon>Bacteroidaceae</taxon>
        <taxon>Bacteroides</taxon>
    </lineage>
</organism>
<evidence type="ECO:0000313" key="1">
    <source>
        <dbReference type="EMBL" id="OUP31759.1"/>
    </source>
</evidence>
<sequence>MFKSIIDFYRVSQAKPCNGGALSSNSLSGNFRPEDRRRLKRLQWSTFLAATLGYGMYYVCR</sequence>
<gene>
    <name evidence="1" type="ORF">B5F24_16100</name>
</gene>